<protein>
    <submittedName>
        <fullName evidence="1">Uncharacterized protein</fullName>
    </submittedName>
</protein>
<proteinExistence type="predicted"/>
<accession>A0A0F8YYG7</accession>
<dbReference type="AlphaFoldDB" id="A0A0F8YYG7"/>
<feature type="non-terminal residue" evidence="1">
    <location>
        <position position="30"/>
    </location>
</feature>
<sequence>MKHKGGKNMEEKKSKKTLIEEKCKKCGINL</sequence>
<dbReference type="EMBL" id="LAZR01050842">
    <property type="protein sequence ID" value="KKK86448.1"/>
    <property type="molecule type" value="Genomic_DNA"/>
</dbReference>
<gene>
    <name evidence="1" type="ORF">LCGC14_2763130</name>
</gene>
<evidence type="ECO:0000313" key="1">
    <source>
        <dbReference type="EMBL" id="KKK86448.1"/>
    </source>
</evidence>
<name>A0A0F8YYG7_9ZZZZ</name>
<comment type="caution">
    <text evidence="1">The sequence shown here is derived from an EMBL/GenBank/DDBJ whole genome shotgun (WGS) entry which is preliminary data.</text>
</comment>
<organism evidence="1">
    <name type="scientific">marine sediment metagenome</name>
    <dbReference type="NCBI Taxonomy" id="412755"/>
    <lineage>
        <taxon>unclassified sequences</taxon>
        <taxon>metagenomes</taxon>
        <taxon>ecological metagenomes</taxon>
    </lineage>
</organism>
<reference evidence="1" key="1">
    <citation type="journal article" date="2015" name="Nature">
        <title>Complex archaea that bridge the gap between prokaryotes and eukaryotes.</title>
        <authorList>
            <person name="Spang A."/>
            <person name="Saw J.H."/>
            <person name="Jorgensen S.L."/>
            <person name="Zaremba-Niedzwiedzka K."/>
            <person name="Martijn J."/>
            <person name="Lind A.E."/>
            <person name="van Eijk R."/>
            <person name="Schleper C."/>
            <person name="Guy L."/>
            <person name="Ettema T.J."/>
        </authorList>
    </citation>
    <scope>NUCLEOTIDE SEQUENCE</scope>
</reference>